<evidence type="ECO:0000313" key="1">
    <source>
        <dbReference type="EMBL" id="ABW66627.1"/>
    </source>
</evidence>
<dbReference type="HOGENOM" id="CLU_1118281_0_0_7"/>
<organism evidence="1 2">
    <name type="scientific">Desulfosudis oleivorans (strain DSM 6200 / JCM 39069 / Hxd3)</name>
    <name type="common">Desulfococcus oleovorans</name>
    <dbReference type="NCBI Taxonomy" id="96561"/>
    <lineage>
        <taxon>Bacteria</taxon>
        <taxon>Pseudomonadati</taxon>
        <taxon>Thermodesulfobacteriota</taxon>
        <taxon>Desulfobacteria</taxon>
        <taxon>Desulfobacterales</taxon>
        <taxon>Desulfosudaceae</taxon>
        <taxon>Desulfosudis</taxon>
    </lineage>
</organism>
<dbReference type="OrthoDB" id="1633687at2"/>
<evidence type="ECO:0000313" key="2">
    <source>
        <dbReference type="Proteomes" id="UP000008561"/>
    </source>
</evidence>
<proteinExistence type="predicted"/>
<dbReference type="STRING" id="96561.Dole_0817"/>
<name>A8ZVR8_DESOH</name>
<dbReference type="KEGG" id="dol:Dole_0817"/>
<keyword evidence="2" id="KW-1185">Reference proteome</keyword>
<dbReference type="Pfam" id="PF06314">
    <property type="entry name" value="ADC"/>
    <property type="match status" value="1"/>
</dbReference>
<dbReference type="EMBL" id="CP000859">
    <property type="protein sequence ID" value="ABW66627.1"/>
    <property type="molecule type" value="Genomic_DNA"/>
</dbReference>
<dbReference type="eggNOG" id="COG4689">
    <property type="taxonomic scope" value="Bacteria"/>
</dbReference>
<dbReference type="InterPro" id="IPR010451">
    <property type="entry name" value="Acetoacetate_decarboxylase"/>
</dbReference>
<dbReference type="GO" id="GO:0016829">
    <property type="term" value="F:lyase activity"/>
    <property type="evidence" value="ECO:0007669"/>
    <property type="project" value="InterPro"/>
</dbReference>
<accession>A8ZVR8</accession>
<dbReference type="Gene3D" id="2.40.400.10">
    <property type="entry name" value="Acetoacetate decarboxylase-like"/>
    <property type="match status" value="1"/>
</dbReference>
<dbReference type="RefSeq" id="WP_012174245.1">
    <property type="nucleotide sequence ID" value="NC_009943.1"/>
</dbReference>
<gene>
    <name evidence="1" type="ordered locus">Dole_0817</name>
</gene>
<dbReference type="SUPFAM" id="SSF160104">
    <property type="entry name" value="Acetoacetate decarboxylase-like"/>
    <property type="match status" value="1"/>
</dbReference>
<reference evidence="1 2" key="1">
    <citation type="submission" date="2007-10" db="EMBL/GenBank/DDBJ databases">
        <title>Complete sequence of Desulfococcus oleovorans Hxd3.</title>
        <authorList>
            <consortium name="US DOE Joint Genome Institute"/>
            <person name="Copeland A."/>
            <person name="Lucas S."/>
            <person name="Lapidus A."/>
            <person name="Barry K."/>
            <person name="Glavina del Rio T."/>
            <person name="Dalin E."/>
            <person name="Tice H."/>
            <person name="Pitluck S."/>
            <person name="Kiss H."/>
            <person name="Brettin T."/>
            <person name="Bruce D."/>
            <person name="Detter J.C."/>
            <person name="Han C."/>
            <person name="Schmutz J."/>
            <person name="Larimer F."/>
            <person name="Land M."/>
            <person name="Hauser L."/>
            <person name="Kyrpides N."/>
            <person name="Kim E."/>
            <person name="Wawrik B."/>
            <person name="Richardson P."/>
        </authorList>
    </citation>
    <scope>NUCLEOTIDE SEQUENCE [LARGE SCALE GENOMIC DNA]</scope>
    <source>
        <strain evidence="2">DSM 6200 / JCM 39069 / Hxd3</strain>
    </source>
</reference>
<sequence length="254" mass="29036">MKDRKVLPSFKQSLGRITKPMAIGTRLWENARFVLADVPLNKKETKKILPWCMWLGPNPTATLFIVDYTKTSFTVPYHEAALLVHVRTPLGKGLHCPWMVVDDDTAMIYGREILGYPKKAADITFEENGKNITAGVTRRGVEVLRIESTSKAQQTPPPPVFDHKTFNVGGPLQFFSLVQPIWLFRPKEEITESYETDARITINDSEYDPIARLIDGEPFNTRMVVLDILRAKYYLPAGLAGGIWYVHSYYLRYR</sequence>
<protein>
    <submittedName>
        <fullName evidence="1">Acetoacetate decarboxylase</fullName>
    </submittedName>
</protein>
<dbReference type="AlphaFoldDB" id="A8ZVR8"/>
<dbReference type="InterPro" id="IPR023375">
    <property type="entry name" value="ADC_dom_sf"/>
</dbReference>
<dbReference type="Proteomes" id="UP000008561">
    <property type="component" value="Chromosome"/>
</dbReference>